<dbReference type="PANTHER" id="PTHR42886">
    <property type="entry name" value="RE40534P-RELATED"/>
    <property type="match status" value="1"/>
</dbReference>
<dbReference type="GO" id="GO:0006654">
    <property type="term" value="P:phosphatidic acid biosynthetic process"/>
    <property type="evidence" value="ECO:0007669"/>
    <property type="project" value="TreeGrafter"/>
</dbReference>
<reference evidence="2 3" key="1">
    <citation type="journal article" date="2019" name="BMC Genomics">
        <title>Chromosome level assembly and comparative genome analysis confirm lager-brewing yeasts originated from a single hybridization.</title>
        <authorList>
            <person name="Salazar A.N."/>
            <person name="Gorter de Vries A.R."/>
            <person name="van den Broek M."/>
            <person name="Brouwers N."/>
            <person name="de la Torre Cortes P."/>
            <person name="Kuijpers N.G.A."/>
            <person name="Daran J.G."/>
            <person name="Abeel T."/>
        </authorList>
    </citation>
    <scope>NUCLEOTIDE SEQUENCE [LARGE SCALE GENOMIC DNA]</scope>
    <source>
        <strain evidence="2 3">CBS 1483</strain>
    </source>
</reference>
<proteinExistence type="predicted"/>
<keyword evidence="2" id="KW-0378">Hydrolase</keyword>
<evidence type="ECO:0000259" key="1">
    <source>
        <dbReference type="Pfam" id="PF00561"/>
    </source>
</evidence>
<evidence type="ECO:0000313" key="2">
    <source>
        <dbReference type="EMBL" id="QID78651.1"/>
    </source>
</evidence>
<accession>A0A6C1DP93</accession>
<dbReference type="InterPro" id="IPR000073">
    <property type="entry name" value="AB_hydrolase_1"/>
</dbReference>
<feature type="domain" description="AB hydrolase-1" evidence="1">
    <location>
        <begin position="130"/>
        <end position="435"/>
    </location>
</feature>
<dbReference type="Gene3D" id="3.40.50.1820">
    <property type="entry name" value="alpha/beta hydrolase"/>
    <property type="match status" value="1"/>
</dbReference>
<keyword evidence="3" id="KW-1185">Reference proteome</keyword>
<sequence>MLLIKRYLMDPESLRRQIMNVYKCYMWKRAFHSNRSLLEVKRREKSLQRKILERILRPKEENAVKKSGFKLWSSHLNNPHKTYMRLEELRRRIMEEVHVEGIKKNDKLFNEINQWHFQNENTSTVRTPTLLIHGYAASSMSFFRNYPGLSKHIRNLYSIDMPASGLSSVPSLEINTTTPLPLDIKFIGENKFKVPYTINANHNKFVIQMYEDFYLDRIEQWRIDNKLGKMNVVGHSFGGYLSFKYAVKYPNSVNKLCLVSPLGVERNIWSVNNNFHSNTLYTIDFKNPNSKFYSKRNMIPKYLFEQQFHILRMMGPLGAKLCWNYIMAAYSRVPSLAYKEYIFELFYGKGGIPEVTTDIFKALFSRCILAKDPLMDSLQYLNVKKLLIVYGQYDWMNKKAGMFMVKELNNLKNCLEGASYLEIPSSGHNLFLDNPESFNQSIVSFLSDETKSP</sequence>
<dbReference type="GO" id="GO:0042171">
    <property type="term" value="F:lysophosphatidic acid acyltransferase activity"/>
    <property type="evidence" value="ECO:0007669"/>
    <property type="project" value="TreeGrafter"/>
</dbReference>
<evidence type="ECO:0000313" key="3">
    <source>
        <dbReference type="Proteomes" id="UP000501346"/>
    </source>
</evidence>
<dbReference type="GO" id="GO:0004623">
    <property type="term" value="F:phospholipase A2 activity"/>
    <property type="evidence" value="ECO:0007669"/>
    <property type="project" value="TreeGrafter"/>
</dbReference>
<dbReference type="SUPFAM" id="SSF53474">
    <property type="entry name" value="alpha/beta-Hydrolases"/>
    <property type="match status" value="1"/>
</dbReference>
<dbReference type="GO" id="GO:0055088">
    <property type="term" value="P:lipid homeostasis"/>
    <property type="evidence" value="ECO:0007669"/>
    <property type="project" value="TreeGrafter"/>
</dbReference>
<dbReference type="AlphaFoldDB" id="A0A6C1DP93"/>
<organism evidence="2 3">
    <name type="scientific">Saccharomyces pastorianus</name>
    <name type="common">Lager yeast</name>
    <name type="synonym">Saccharomyces cerevisiae x Saccharomyces eubayanus</name>
    <dbReference type="NCBI Taxonomy" id="27292"/>
    <lineage>
        <taxon>Eukaryota</taxon>
        <taxon>Fungi</taxon>
        <taxon>Dikarya</taxon>
        <taxon>Ascomycota</taxon>
        <taxon>Saccharomycotina</taxon>
        <taxon>Saccharomycetes</taxon>
        <taxon>Saccharomycetales</taxon>
        <taxon>Saccharomycetaceae</taxon>
        <taxon>Saccharomyces</taxon>
    </lineage>
</organism>
<dbReference type="GO" id="GO:0005743">
    <property type="term" value="C:mitochondrial inner membrane"/>
    <property type="evidence" value="ECO:0007669"/>
    <property type="project" value="TreeGrafter"/>
</dbReference>
<dbReference type="Pfam" id="PF00561">
    <property type="entry name" value="Abhydrolase_1"/>
    <property type="match status" value="1"/>
</dbReference>
<dbReference type="GO" id="GO:0035965">
    <property type="term" value="P:cardiolipin acyl-chain remodeling"/>
    <property type="evidence" value="ECO:0007669"/>
    <property type="project" value="TreeGrafter"/>
</dbReference>
<protein>
    <submittedName>
        <fullName evidence="2">Alpha/beta hydrolase protein</fullName>
    </submittedName>
</protein>
<dbReference type="Proteomes" id="UP000501346">
    <property type="component" value="Chromosome ScIV"/>
</dbReference>
<gene>
    <name evidence="2" type="primary">ECM18_1</name>
    <name evidence="2" type="ORF">GRS66_000869</name>
</gene>
<dbReference type="PANTHER" id="PTHR42886:SF23">
    <property type="entry name" value="1-ACYLGLYCEROL-3-PHOSPHATE O-ACYLTRANSFERASE ICT1-RELATED"/>
    <property type="match status" value="1"/>
</dbReference>
<name>A0A6C1DP93_SACPS</name>
<dbReference type="OrthoDB" id="7457040at2759"/>
<dbReference type="EMBL" id="CP048985">
    <property type="protein sequence ID" value="QID78651.1"/>
    <property type="molecule type" value="Genomic_DNA"/>
</dbReference>
<dbReference type="InterPro" id="IPR029058">
    <property type="entry name" value="AB_hydrolase_fold"/>
</dbReference>